<keyword evidence="5" id="KW-0029">Amino-acid transport</keyword>
<evidence type="ECO:0000256" key="4">
    <source>
        <dbReference type="ARBA" id="ARBA00022840"/>
    </source>
</evidence>
<dbReference type="PROSITE" id="PS50893">
    <property type="entry name" value="ABC_TRANSPORTER_2"/>
    <property type="match status" value="1"/>
</dbReference>
<evidence type="ECO:0000259" key="6">
    <source>
        <dbReference type="PROSITE" id="PS50893"/>
    </source>
</evidence>
<keyword evidence="4 7" id="KW-0067">ATP-binding</keyword>
<proteinExistence type="inferred from homology"/>
<dbReference type="GO" id="GO:0015658">
    <property type="term" value="F:branched-chain amino acid transmembrane transporter activity"/>
    <property type="evidence" value="ECO:0007669"/>
    <property type="project" value="InterPro"/>
</dbReference>
<gene>
    <name evidence="7" type="primary">livF_4</name>
    <name evidence="7" type="ORF">A6302_02004</name>
</gene>
<dbReference type="Gene3D" id="3.40.50.300">
    <property type="entry name" value="P-loop containing nucleotide triphosphate hydrolases"/>
    <property type="match status" value="1"/>
</dbReference>
<comment type="similarity">
    <text evidence="1">Belongs to the ABC transporter superfamily.</text>
</comment>
<dbReference type="PANTHER" id="PTHR43820">
    <property type="entry name" value="HIGH-AFFINITY BRANCHED-CHAIN AMINO ACID TRANSPORT ATP-BINDING PROTEIN LIVF"/>
    <property type="match status" value="1"/>
</dbReference>
<dbReference type="SUPFAM" id="SSF52540">
    <property type="entry name" value="P-loop containing nucleoside triphosphate hydrolases"/>
    <property type="match status" value="1"/>
</dbReference>
<feature type="domain" description="ABC transporter" evidence="6">
    <location>
        <begin position="20"/>
        <end position="252"/>
    </location>
</feature>
<dbReference type="GO" id="GO:0005524">
    <property type="term" value="F:ATP binding"/>
    <property type="evidence" value="ECO:0007669"/>
    <property type="project" value="UniProtKB-KW"/>
</dbReference>
<dbReference type="SMART" id="SM00382">
    <property type="entry name" value="AAA"/>
    <property type="match status" value="1"/>
</dbReference>
<dbReference type="InterPro" id="IPR017871">
    <property type="entry name" value="ABC_transporter-like_CS"/>
</dbReference>
<dbReference type="Proteomes" id="UP000094622">
    <property type="component" value="Unassembled WGS sequence"/>
</dbReference>
<dbReference type="GO" id="GO:0016887">
    <property type="term" value="F:ATP hydrolysis activity"/>
    <property type="evidence" value="ECO:0007669"/>
    <property type="project" value="InterPro"/>
</dbReference>
<dbReference type="PROSITE" id="PS00211">
    <property type="entry name" value="ABC_TRANSPORTER_1"/>
    <property type="match status" value="1"/>
</dbReference>
<name>A0A1E3H2W5_9HYPH</name>
<keyword evidence="2" id="KW-0813">Transport</keyword>
<dbReference type="EMBL" id="MCRJ01000043">
    <property type="protein sequence ID" value="ODN70652.1"/>
    <property type="molecule type" value="Genomic_DNA"/>
</dbReference>
<dbReference type="InterPro" id="IPR030660">
    <property type="entry name" value="ABC_branched_ATPase_LivF/BraG"/>
</dbReference>
<dbReference type="Pfam" id="PF00005">
    <property type="entry name" value="ABC_tran"/>
    <property type="match status" value="1"/>
</dbReference>
<evidence type="ECO:0000256" key="1">
    <source>
        <dbReference type="ARBA" id="ARBA00005417"/>
    </source>
</evidence>
<comment type="caution">
    <text evidence="7">The sequence shown here is derived from an EMBL/GenBank/DDBJ whole genome shotgun (WGS) entry which is preliminary data.</text>
</comment>
<dbReference type="PIRSF" id="PIRSF039137">
    <property type="entry name" value="ABC_branched_ATPase"/>
    <property type="match status" value="1"/>
</dbReference>
<keyword evidence="8" id="KW-1185">Reference proteome</keyword>
<evidence type="ECO:0000256" key="2">
    <source>
        <dbReference type="ARBA" id="ARBA00022448"/>
    </source>
</evidence>
<sequence length="255" mass="28000">MTAVIETQDMPVGHQGPPLLSVRGVKTYYGNIIALKGVDVDVHPGEIVTLIGANGAGKSTLMMTIFGSPQARTGTVTFDGRDITRMPTHEIARLRIAQSPEGRRIFPRMTVLENLQMGASLDNLRYFDEDVERMFTLFPRLKERAAQRGGTLSGGEQQMLAIARALMARPRLLMLDEPSLGLAPLIVKQIFDAIRDLNRNEGLTVFLVEQNAFHALKLAHRGYVMVNGLVTMSGTGKELLANPEVRAAYLEGGHH</sequence>
<evidence type="ECO:0000313" key="8">
    <source>
        <dbReference type="Proteomes" id="UP000094622"/>
    </source>
</evidence>
<dbReference type="PATRIC" id="fig|1439726.3.peg.2120"/>
<keyword evidence="3" id="KW-0547">Nucleotide-binding</keyword>
<dbReference type="PANTHER" id="PTHR43820:SF4">
    <property type="entry name" value="HIGH-AFFINITY BRANCHED-CHAIN AMINO ACID TRANSPORT ATP-BINDING PROTEIN LIVF"/>
    <property type="match status" value="1"/>
</dbReference>
<dbReference type="InterPro" id="IPR027417">
    <property type="entry name" value="P-loop_NTPase"/>
</dbReference>
<protein>
    <submittedName>
        <fullName evidence="7">High-affinity branched-chain amino acid transport ATP-binding protein LivF</fullName>
    </submittedName>
</protein>
<dbReference type="InterPro" id="IPR003439">
    <property type="entry name" value="ABC_transporter-like_ATP-bd"/>
</dbReference>
<dbReference type="AlphaFoldDB" id="A0A1E3H2W5"/>
<evidence type="ECO:0000313" key="7">
    <source>
        <dbReference type="EMBL" id="ODN70652.1"/>
    </source>
</evidence>
<evidence type="ECO:0000256" key="5">
    <source>
        <dbReference type="ARBA" id="ARBA00022970"/>
    </source>
</evidence>
<dbReference type="InterPro" id="IPR052156">
    <property type="entry name" value="BCAA_Transport_ATP-bd_LivF"/>
</dbReference>
<reference evidence="7 8" key="1">
    <citation type="submission" date="2016-07" db="EMBL/GenBank/DDBJ databases">
        <title>Draft Genome Sequence of Methylobrevis pamukkalensis PK2.</title>
        <authorList>
            <person name="Vasilenko O.V."/>
            <person name="Doronina N.V."/>
            <person name="Shmareva M.N."/>
            <person name="Tarlachkov S.V."/>
            <person name="Mustakhimov I."/>
            <person name="Trotsenko Y.A."/>
        </authorList>
    </citation>
    <scope>NUCLEOTIDE SEQUENCE [LARGE SCALE GENOMIC DNA]</scope>
    <source>
        <strain evidence="7 8">PK2</strain>
    </source>
</reference>
<dbReference type="InterPro" id="IPR003593">
    <property type="entry name" value="AAA+_ATPase"/>
</dbReference>
<evidence type="ECO:0000256" key="3">
    <source>
        <dbReference type="ARBA" id="ARBA00022741"/>
    </source>
</evidence>
<accession>A0A1E3H2W5</accession>
<dbReference type="GO" id="GO:0015807">
    <property type="term" value="P:L-amino acid transport"/>
    <property type="evidence" value="ECO:0007669"/>
    <property type="project" value="TreeGrafter"/>
</dbReference>
<dbReference type="CDD" id="cd03224">
    <property type="entry name" value="ABC_TM1139_LivF_branched"/>
    <property type="match status" value="1"/>
</dbReference>
<organism evidence="7 8">
    <name type="scientific">Methylobrevis pamukkalensis</name>
    <dbReference type="NCBI Taxonomy" id="1439726"/>
    <lineage>
        <taxon>Bacteria</taxon>
        <taxon>Pseudomonadati</taxon>
        <taxon>Pseudomonadota</taxon>
        <taxon>Alphaproteobacteria</taxon>
        <taxon>Hyphomicrobiales</taxon>
        <taxon>Pleomorphomonadaceae</taxon>
        <taxon>Methylobrevis</taxon>
    </lineage>
</organism>